<comment type="caution">
    <text evidence="2">The sequence shown here is derived from an EMBL/GenBank/DDBJ whole genome shotgun (WGS) entry which is preliminary data.</text>
</comment>
<keyword evidence="1" id="KW-0472">Membrane</keyword>
<proteinExistence type="predicted"/>
<organism evidence="2">
    <name type="scientific">marine sediment metagenome</name>
    <dbReference type="NCBI Taxonomy" id="412755"/>
    <lineage>
        <taxon>unclassified sequences</taxon>
        <taxon>metagenomes</taxon>
        <taxon>ecological metagenomes</taxon>
    </lineage>
</organism>
<dbReference type="AlphaFoldDB" id="A0A0F8WEZ9"/>
<evidence type="ECO:0000256" key="1">
    <source>
        <dbReference type="SAM" id="Phobius"/>
    </source>
</evidence>
<feature type="transmembrane region" description="Helical" evidence="1">
    <location>
        <begin position="136"/>
        <end position="156"/>
    </location>
</feature>
<name>A0A0F8WEZ9_9ZZZZ</name>
<evidence type="ECO:0000313" key="2">
    <source>
        <dbReference type="EMBL" id="KKK46710.1"/>
    </source>
</evidence>
<reference evidence="2" key="1">
    <citation type="journal article" date="2015" name="Nature">
        <title>Complex archaea that bridge the gap between prokaryotes and eukaryotes.</title>
        <authorList>
            <person name="Spang A."/>
            <person name="Saw J.H."/>
            <person name="Jorgensen S.L."/>
            <person name="Zaremba-Niedzwiedzka K."/>
            <person name="Martijn J."/>
            <person name="Lind A.E."/>
            <person name="van Eijk R."/>
            <person name="Schleper C."/>
            <person name="Guy L."/>
            <person name="Ettema T.J."/>
        </authorList>
    </citation>
    <scope>NUCLEOTIDE SEQUENCE</scope>
</reference>
<dbReference type="EMBL" id="LAZR01069942">
    <property type="protein sequence ID" value="KKK46710.1"/>
    <property type="molecule type" value="Genomic_DNA"/>
</dbReference>
<keyword evidence="1" id="KW-0812">Transmembrane</keyword>
<sequence>MGTFVVIVVFLLFVMASYSTRMKRNQIYCHFTGEDKTEEEKWIGTKEGFVIFRGRKFDIITRRITSFWISKGIHYLFPTRVNYLKFSWYSRFPHNPDNYDETLIDPAARKLIDKREMFKSYARSFGSPAVKKQGALAQYLPLIMIVLILAVGAYAYSSMQTLGQQMAIMQNTINAITK</sequence>
<accession>A0A0F8WEZ9</accession>
<protein>
    <submittedName>
        <fullName evidence="2">Uncharacterized protein</fullName>
    </submittedName>
</protein>
<gene>
    <name evidence="2" type="ORF">LCGC14_3162510</name>
</gene>
<keyword evidence="1" id="KW-1133">Transmembrane helix</keyword>